<dbReference type="SUPFAM" id="SSF75704">
    <property type="entry name" value="Mitotic arrest deficient-like 1, Mad1"/>
    <property type="match status" value="1"/>
</dbReference>
<keyword evidence="7" id="KW-0175">Coiled coil</keyword>
<dbReference type="InterPro" id="IPR008672">
    <property type="entry name" value="Mad1"/>
</dbReference>
<comment type="subcellular location">
    <subcellularLocation>
        <location evidence="1">Nucleus</location>
    </subcellularLocation>
</comment>
<dbReference type="AlphaFoldDB" id="A0ABD2XM58"/>
<evidence type="ECO:0000256" key="4">
    <source>
        <dbReference type="ARBA" id="ARBA00022776"/>
    </source>
</evidence>
<name>A0ABD2XM58_9HYME</name>
<comment type="caution">
    <text evidence="9">The sequence shown here is derived from an EMBL/GenBank/DDBJ whole genome shotgun (WGS) entry which is preliminary data.</text>
</comment>
<evidence type="ECO:0000256" key="5">
    <source>
        <dbReference type="ARBA" id="ARBA00023242"/>
    </source>
</evidence>
<dbReference type="GO" id="GO:0005634">
    <property type="term" value="C:nucleus"/>
    <property type="evidence" value="ECO:0007669"/>
    <property type="project" value="UniProtKB-SubCell"/>
</dbReference>
<organism evidence="9 10">
    <name type="scientific">Trichogramma kaykai</name>
    <dbReference type="NCBI Taxonomy" id="54128"/>
    <lineage>
        <taxon>Eukaryota</taxon>
        <taxon>Metazoa</taxon>
        <taxon>Ecdysozoa</taxon>
        <taxon>Arthropoda</taxon>
        <taxon>Hexapoda</taxon>
        <taxon>Insecta</taxon>
        <taxon>Pterygota</taxon>
        <taxon>Neoptera</taxon>
        <taxon>Endopterygota</taxon>
        <taxon>Hymenoptera</taxon>
        <taxon>Apocrita</taxon>
        <taxon>Proctotrupomorpha</taxon>
        <taxon>Chalcidoidea</taxon>
        <taxon>Trichogrammatidae</taxon>
        <taxon>Trichogramma</taxon>
    </lineage>
</organism>
<feature type="coiled-coil region" evidence="7">
    <location>
        <begin position="159"/>
        <end position="249"/>
    </location>
</feature>
<dbReference type="Pfam" id="PF05557">
    <property type="entry name" value="MAD"/>
    <property type="match status" value="2"/>
</dbReference>
<dbReference type="Gene3D" id="6.10.250.90">
    <property type="match status" value="1"/>
</dbReference>
<keyword evidence="4" id="KW-0498">Mitosis</keyword>
<evidence type="ECO:0000313" key="10">
    <source>
        <dbReference type="Proteomes" id="UP001627154"/>
    </source>
</evidence>
<accession>A0ABD2XM58</accession>
<dbReference type="PANTHER" id="PTHR23168">
    <property type="entry name" value="MITOTIC SPINDLE ASSEMBLY CHECKPOINT PROTEIN MAD1 MITOTIC ARREST DEFICIENT-LIKE PROTEIN 1"/>
    <property type="match status" value="1"/>
</dbReference>
<keyword evidence="6" id="KW-0131">Cell cycle</keyword>
<dbReference type="PANTHER" id="PTHR23168:SF0">
    <property type="entry name" value="MITOTIC SPINDLE ASSEMBLY CHECKPOINT PROTEIN MAD1"/>
    <property type="match status" value="1"/>
</dbReference>
<feature type="coiled-coil region" evidence="7">
    <location>
        <begin position="378"/>
        <end position="484"/>
    </location>
</feature>
<evidence type="ECO:0000256" key="2">
    <source>
        <dbReference type="ARBA" id="ARBA00008029"/>
    </source>
</evidence>
<comment type="similarity">
    <text evidence="2">Belongs to the MAD1 family.</text>
</comment>
<evidence type="ECO:0000256" key="6">
    <source>
        <dbReference type="ARBA" id="ARBA00023306"/>
    </source>
</evidence>
<protein>
    <recommendedName>
        <fullName evidence="11">Mitotic spindle assembly checkpoint protein MAD1</fullName>
    </recommendedName>
</protein>
<gene>
    <name evidence="9" type="ORF">TKK_001561</name>
</gene>
<feature type="compositionally biased region" description="Polar residues" evidence="8">
    <location>
        <begin position="38"/>
        <end position="50"/>
    </location>
</feature>
<dbReference type="Gene3D" id="1.20.5.170">
    <property type="match status" value="1"/>
</dbReference>
<evidence type="ECO:0000256" key="8">
    <source>
        <dbReference type="SAM" id="MobiDB-lite"/>
    </source>
</evidence>
<feature type="compositionally biased region" description="Basic and acidic residues" evidence="8">
    <location>
        <begin position="1"/>
        <end position="17"/>
    </location>
</feature>
<feature type="coiled-coil region" evidence="7">
    <location>
        <begin position="276"/>
        <end position="320"/>
    </location>
</feature>
<dbReference type="GO" id="GO:0051301">
    <property type="term" value="P:cell division"/>
    <property type="evidence" value="ECO:0007669"/>
    <property type="project" value="UniProtKB-KW"/>
</dbReference>
<evidence type="ECO:0008006" key="11">
    <source>
        <dbReference type="Google" id="ProtNLM"/>
    </source>
</evidence>
<evidence type="ECO:0000313" key="9">
    <source>
        <dbReference type="EMBL" id="KAL3406190.1"/>
    </source>
</evidence>
<proteinExistence type="inferred from homology"/>
<feature type="region of interest" description="Disordered" evidence="8">
    <location>
        <begin position="1"/>
        <end position="54"/>
    </location>
</feature>
<evidence type="ECO:0000256" key="1">
    <source>
        <dbReference type="ARBA" id="ARBA00004123"/>
    </source>
</evidence>
<keyword evidence="5" id="KW-0539">Nucleus</keyword>
<sequence>MDRKDTSVKVSESDFEHGNYPYLPTSTPLRSDAPHHNFSLNTQPGSGNTHETPKRMKLEGSISDSFNTSSAESIPSSPWEWRKMKAELISLRTRLTHQESTVQQLHQIRQEMEELFKKEKKILQIQMNQDKTMIKQLELRVDVGRKTIQESKAAQFRAEKELAEMKMKMEQKIMVLQNENAKLKQELEMQADRKVKPDPDRPGIEIRLSTCTENLELANKRILELEEKLREARKDQQKYELQNVELQALRVKVEHFNSEISHIEESKKFTTRAAQAYELEKELNQARAMITSLRESLKGKLLLEEQIAHLNCRLQRTENLEKQVSQLEFSQAELLSKLSEYEELGISGGPSAVRREIKSLQSAVLDLTAEGGELRQKISILEKDLANANSKVEETKKLLTDTINSHDRLTRFVSRLQKKMSLVTRERDSYRQQLDSYEKEITAYHNNENPSVSNDRIPVLERTIESYRELVAKLEADIEALDGAPHLQAFKLLKEENEKLKDEIAHRALKGDFNINTKIVHYKLNPAALAEQQAEEKEKALLEEVEQLRTIVSSGSTGKGPAPSFSYHSKEIAEIQNNYEIKMSRLKEAFQATSHEYRQACYQLTGWKIDRTKEGQYKLASQYAESPGDYLFFLVTDDDVNMIETPFSATLTHLIDRYLQQQQSVPMFLNAVQSELFDQQTMCH</sequence>
<evidence type="ECO:0000256" key="7">
    <source>
        <dbReference type="SAM" id="Coils"/>
    </source>
</evidence>
<dbReference type="EMBL" id="JBJJXI010000019">
    <property type="protein sequence ID" value="KAL3406190.1"/>
    <property type="molecule type" value="Genomic_DNA"/>
</dbReference>
<keyword evidence="3" id="KW-0132">Cell division</keyword>
<reference evidence="9 10" key="1">
    <citation type="journal article" date="2024" name="bioRxiv">
        <title>A reference genome for Trichogramma kaykai: A tiny desert-dwelling parasitoid wasp with competing sex-ratio distorters.</title>
        <authorList>
            <person name="Culotta J."/>
            <person name="Lindsey A.R."/>
        </authorList>
    </citation>
    <scope>NUCLEOTIDE SEQUENCE [LARGE SCALE GENOMIC DNA]</scope>
    <source>
        <strain evidence="9 10">KSX58</strain>
    </source>
</reference>
<keyword evidence="10" id="KW-1185">Reference proteome</keyword>
<dbReference type="Proteomes" id="UP001627154">
    <property type="component" value="Unassembled WGS sequence"/>
</dbReference>
<dbReference type="Gene3D" id="3.30.457.60">
    <property type="match status" value="1"/>
</dbReference>
<evidence type="ECO:0000256" key="3">
    <source>
        <dbReference type="ARBA" id="ARBA00022618"/>
    </source>
</evidence>